<evidence type="ECO:0000256" key="2">
    <source>
        <dbReference type="ARBA" id="ARBA00022723"/>
    </source>
</evidence>
<evidence type="ECO:0000313" key="5">
    <source>
        <dbReference type="Proteomes" id="UP001159042"/>
    </source>
</evidence>
<evidence type="ECO:0000313" key="4">
    <source>
        <dbReference type="EMBL" id="KAJ8914165.1"/>
    </source>
</evidence>
<comment type="caution">
    <text evidence="4">The sequence shown here is derived from an EMBL/GenBank/DDBJ whole genome shotgun (WGS) entry which is preliminary data.</text>
</comment>
<keyword evidence="2" id="KW-0479">Metal-binding</keyword>
<evidence type="ECO:0000259" key="3">
    <source>
        <dbReference type="Pfam" id="PF13359"/>
    </source>
</evidence>
<name>A0AAV8VJI3_9CUCU</name>
<dbReference type="GO" id="GO:0046872">
    <property type="term" value="F:metal ion binding"/>
    <property type="evidence" value="ECO:0007669"/>
    <property type="project" value="UniProtKB-KW"/>
</dbReference>
<dbReference type="AlphaFoldDB" id="A0AAV8VJI3"/>
<feature type="domain" description="DDE Tnp4" evidence="3">
    <location>
        <begin position="43"/>
        <end position="201"/>
    </location>
</feature>
<accession>A0AAV8VJI3</accession>
<organism evidence="4 5">
    <name type="scientific">Exocentrus adspersus</name>
    <dbReference type="NCBI Taxonomy" id="1586481"/>
    <lineage>
        <taxon>Eukaryota</taxon>
        <taxon>Metazoa</taxon>
        <taxon>Ecdysozoa</taxon>
        <taxon>Arthropoda</taxon>
        <taxon>Hexapoda</taxon>
        <taxon>Insecta</taxon>
        <taxon>Pterygota</taxon>
        <taxon>Neoptera</taxon>
        <taxon>Endopterygota</taxon>
        <taxon>Coleoptera</taxon>
        <taxon>Polyphaga</taxon>
        <taxon>Cucujiformia</taxon>
        <taxon>Chrysomeloidea</taxon>
        <taxon>Cerambycidae</taxon>
        <taxon>Lamiinae</taxon>
        <taxon>Acanthocinini</taxon>
        <taxon>Exocentrus</taxon>
    </lineage>
</organism>
<comment type="cofactor">
    <cofactor evidence="1">
        <name>a divalent metal cation</name>
        <dbReference type="ChEBI" id="CHEBI:60240"/>
    </cofactor>
</comment>
<reference evidence="4 5" key="1">
    <citation type="journal article" date="2023" name="Insect Mol. Biol.">
        <title>Genome sequencing provides insights into the evolution of gene families encoding plant cell wall-degrading enzymes in longhorned beetles.</title>
        <authorList>
            <person name="Shin N.R."/>
            <person name="Okamura Y."/>
            <person name="Kirsch R."/>
            <person name="Pauchet Y."/>
        </authorList>
    </citation>
    <scope>NUCLEOTIDE SEQUENCE [LARGE SCALE GENOMIC DNA]</scope>
    <source>
        <strain evidence="4">EAD_L_NR</strain>
    </source>
</reference>
<dbReference type="InterPro" id="IPR027806">
    <property type="entry name" value="HARBI1_dom"/>
</dbReference>
<gene>
    <name evidence="4" type="ORF">NQ315_016244</name>
</gene>
<proteinExistence type="predicted"/>
<dbReference type="EMBL" id="JANEYG010000079">
    <property type="protein sequence ID" value="KAJ8914165.1"/>
    <property type="molecule type" value="Genomic_DNA"/>
</dbReference>
<keyword evidence="5" id="KW-1185">Reference proteome</keyword>
<protein>
    <recommendedName>
        <fullName evidence="3">DDE Tnp4 domain-containing protein</fullName>
    </recommendedName>
</protein>
<sequence length="228" mass="26226">MANKGHLLQRLGNNAWLNEEKLRQYSEAIHLKGAPMDNVWGFIDGTIRPICRPTINQRQYYSGHKRVHCVKYQSLLCPDGIVVSLKGAYPGARHDAGMFRESGLYEELEEFAVFGNRNYVIYGDQGYGLRQLLIRPFTQHEVANNVNRQHFNNAMSSLRVSVEWGFNKIIKEFAFLDFKKNQKLLLQEVGTMYLVGMLLTNCHICLYGSQQSSYFDIQPPVLEIYLGN</sequence>
<evidence type="ECO:0000256" key="1">
    <source>
        <dbReference type="ARBA" id="ARBA00001968"/>
    </source>
</evidence>
<dbReference type="Proteomes" id="UP001159042">
    <property type="component" value="Unassembled WGS sequence"/>
</dbReference>
<dbReference type="Pfam" id="PF13359">
    <property type="entry name" value="DDE_Tnp_4"/>
    <property type="match status" value="1"/>
</dbReference>